<dbReference type="Gene3D" id="1.10.10.10">
    <property type="entry name" value="Winged helix-like DNA-binding domain superfamily/Winged helix DNA-binding domain"/>
    <property type="match status" value="1"/>
</dbReference>
<keyword evidence="3" id="KW-0804">Transcription</keyword>
<sequence>MNISGSLQEKIHTTIISFGLTHREKEITVLWIAGYNYKEIALRVGVSNNTVRKHIQNIHSKLGVHSKTNALIKIMSEVYSGTQQSPDFSSDNI</sequence>
<evidence type="ECO:0000256" key="2">
    <source>
        <dbReference type="ARBA" id="ARBA00023125"/>
    </source>
</evidence>
<evidence type="ECO:0000313" key="6">
    <source>
        <dbReference type="Proteomes" id="UP000294746"/>
    </source>
</evidence>
<dbReference type="InterPro" id="IPR016032">
    <property type="entry name" value="Sig_transdc_resp-reg_C-effctor"/>
</dbReference>
<keyword evidence="1" id="KW-0805">Transcription regulation</keyword>
<reference evidence="5 6" key="1">
    <citation type="submission" date="2019-03" db="EMBL/GenBank/DDBJ databases">
        <title>Genomic Encyclopedia of Type Strains, Phase IV (KMG-IV): sequencing the most valuable type-strain genomes for metagenomic binning, comparative biology and taxonomic classification.</title>
        <authorList>
            <person name="Goeker M."/>
        </authorList>
    </citation>
    <scope>NUCLEOTIDE SEQUENCE [LARGE SCALE GENOMIC DNA]</scope>
    <source>
        <strain evidence="5 6">DSM 46831</strain>
    </source>
</reference>
<organism evidence="5 6">
    <name type="scientific">Baia soyae</name>
    <dbReference type="NCBI Taxonomy" id="1544746"/>
    <lineage>
        <taxon>Bacteria</taxon>
        <taxon>Bacillati</taxon>
        <taxon>Bacillota</taxon>
        <taxon>Bacilli</taxon>
        <taxon>Bacillales</taxon>
        <taxon>Thermoactinomycetaceae</taxon>
        <taxon>Baia</taxon>
    </lineage>
</organism>
<dbReference type="EMBL" id="SLXV01000022">
    <property type="protein sequence ID" value="TCP66536.1"/>
    <property type="molecule type" value="Genomic_DNA"/>
</dbReference>
<dbReference type="PROSITE" id="PS50043">
    <property type="entry name" value="HTH_LUXR_2"/>
    <property type="match status" value="1"/>
</dbReference>
<dbReference type="PROSITE" id="PS00622">
    <property type="entry name" value="HTH_LUXR_1"/>
    <property type="match status" value="1"/>
</dbReference>
<dbReference type="SUPFAM" id="SSF46894">
    <property type="entry name" value="C-terminal effector domain of the bipartite response regulators"/>
    <property type="match status" value="1"/>
</dbReference>
<dbReference type="Proteomes" id="UP000294746">
    <property type="component" value="Unassembled WGS sequence"/>
</dbReference>
<dbReference type="GO" id="GO:0006355">
    <property type="term" value="P:regulation of DNA-templated transcription"/>
    <property type="evidence" value="ECO:0007669"/>
    <property type="project" value="InterPro"/>
</dbReference>
<dbReference type="InterPro" id="IPR036388">
    <property type="entry name" value="WH-like_DNA-bd_sf"/>
</dbReference>
<dbReference type="AlphaFoldDB" id="A0A4V2SXK3"/>
<dbReference type="RefSeq" id="WP_165873723.1">
    <property type="nucleotide sequence ID" value="NZ_SLXV01000022.1"/>
</dbReference>
<protein>
    <submittedName>
        <fullName evidence="5">Regulatory LuxR family protein</fullName>
    </submittedName>
</protein>
<evidence type="ECO:0000259" key="4">
    <source>
        <dbReference type="PROSITE" id="PS50043"/>
    </source>
</evidence>
<dbReference type="CDD" id="cd06170">
    <property type="entry name" value="LuxR_C_like"/>
    <property type="match status" value="1"/>
</dbReference>
<dbReference type="InterPro" id="IPR039420">
    <property type="entry name" value="WalR-like"/>
</dbReference>
<evidence type="ECO:0000313" key="5">
    <source>
        <dbReference type="EMBL" id="TCP66536.1"/>
    </source>
</evidence>
<gene>
    <name evidence="5" type="ORF">EDD57_12241</name>
</gene>
<dbReference type="PANTHER" id="PTHR43214">
    <property type="entry name" value="TWO-COMPONENT RESPONSE REGULATOR"/>
    <property type="match status" value="1"/>
</dbReference>
<proteinExistence type="predicted"/>
<keyword evidence="2" id="KW-0238">DNA-binding</keyword>
<dbReference type="SMART" id="SM00421">
    <property type="entry name" value="HTH_LUXR"/>
    <property type="match status" value="1"/>
</dbReference>
<name>A0A4V2SXK3_9BACL</name>
<dbReference type="InterPro" id="IPR000792">
    <property type="entry name" value="Tscrpt_reg_LuxR_C"/>
</dbReference>
<evidence type="ECO:0000256" key="3">
    <source>
        <dbReference type="ARBA" id="ARBA00023163"/>
    </source>
</evidence>
<accession>A0A4V2SXK3</accession>
<evidence type="ECO:0000256" key="1">
    <source>
        <dbReference type="ARBA" id="ARBA00023015"/>
    </source>
</evidence>
<keyword evidence="6" id="KW-1185">Reference proteome</keyword>
<dbReference type="GO" id="GO:0003677">
    <property type="term" value="F:DNA binding"/>
    <property type="evidence" value="ECO:0007669"/>
    <property type="project" value="UniProtKB-KW"/>
</dbReference>
<dbReference type="Pfam" id="PF00196">
    <property type="entry name" value="GerE"/>
    <property type="match status" value="1"/>
</dbReference>
<dbReference type="PRINTS" id="PR00038">
    <property type="entry name" value="HTHLUXR"/>
</dbReference>
<comment type="caution">
    <text evidence="5">The sequence shown here is derived from an EMBL/GenBank/DDBJ whole genome shotgun (WGS) entry which is preliminary data.</text>
</comment>
<feature type="domain" description="HTH luxR-type" evidence="4">
    <location>
        <begin position="13"/>
        <end position="78"/>
    </location>
</feature>